<name>A0A562LAB4_9GAMM</name>
<keyword evidence="5" id="KW-0732">Signal</keyword>
<dbReference type="AlphaFoldDB" id="A0A562LAB4"/>
<dbReference type="Gene3D" id="3.10.50.10">
    <property type="match status" value="1"/>
</dbReference>
<accession>A0A562LAB4</accession>
<dbReference type="PANTHER" id="PTHR11177">
    <property type="entry name" value="CHITINASE"/>
    <property type="match status" value="1"/>
</dbReference>
<feature type="chain" id="PRO_5022191411" description="chitinase" evidence="5">
    <location>
        <begin position="32"/>
        <end position="381"/>
    </location>
</feature>
<keyword evidence="3" id="KW-0146">Chitin degradation</keyword>
<proteinExistence type="predicted"/>
<comment type="catalytic activity">
    <reaction evidence="1">
        <text>Random endo-hydrolysis of N-acetyl-beta-D-glucosaminide (1-&gt;4)-beta-linkages in chitin and chitodextrins.</text>
        <dbReference type="EC" id="3.2.1.14"/>
    </reaction>
</comment>
<evidence type="ECO:0000256" key="1">
    <source>
        <dbReference type="ARBA" id="ARBA00000822"/>
    </source>
</evidence>
<dbReference type="EC" id="3.2.1.14" evidence="2"/>
<evidence type="ECO:0000256" key="2">
    <source>
        <dbReference type="ARBA" id="ARBA00012729"/>
    </source>
</evidence>
<feature type="domain" description="GH18" evidence="6">
    <location>
        <begin position="38"/>
        <end position="381"/>
    </location>
</feature>
<evidence type="ECO:0000313" key="7">
    <source>
        <dbReference type="EMBL" id="TWI04607.1"/>
    </source>
</evidence>
<keyword evidence="4" id="KW-0624">Polysaccharide degradation</keyword>
<dbReference type="EMBL" id="VLKN01000002">
    <property type="protein sequence ID" value="TWI04607.1"/>
    <property type="molecule type" value="Genomic_DNA"/>
</dbReference>
<dbReference type="PROSITE" id="PS51910">
    <property type="entry name" value="GH18_2"/>
    <property type="match status" value="1"/>
</dbReference>
<dbReference type="OrthoDB" id="9775889at2"/>
<dbReference type="GO" id="GO:0000272">
    <property type="term" value="P:polysaccharide catabolic process"/>
    <property type="evidence" value="ECO:0007669"/>
    <property type="project" value="UniProtKB-KW"/>
</dbReference>
<dbReference type="SMART" id="SM00636">
    <property type="entry name" value="Glyco_18"/>
    <property type="match status" value="1"/>
</dbReference>
<keyword evidence="8" id="KW-1185">Reference proteome</keyword>
<dbReference type="PANTHER" id="PTHR11177:SF317">
    <property type="entry name" value="CHITINASE 12-RELATED"/>
    <property type="match status" value="1"/>
</dbReference>
<dbReference type="Proteomes" id="UP000315167">
    <property type="component" value="Unassembled WGS sequence"/>
</dbReference>
<dbReference type="InterPro" id="IPR050314">
    <property type="entry name" value="Glycosyl_Hydrlase_18"/>
</dbReference>
<reference evidence="7 8" key="1">
    <citation type="journal article" date="2015" name="Stand. Genomic Sci.">
        <title>Genomic Encyclopedia of Bacterial and Archaeal Type Strains, Phase III: the genomes of soil and plant-associated and newly described type strains.</title>
        <authorList>
            <person name="Whitman W.B."/>
            <person name="Woyke T."/>
            <person name="Klenk H.P."/>
            <person name="Zhou Y."/>
            <person name="Lilburn T.G."/>
            <person name="Beck B.J."/>
            <person name="De Vos P."/>
            <person name="Vandamme P."/>
            <person name="Eisen J.A."/>
            <person name="Garrity G."/>
            <person name="Hugenholtz P."/>
            <person name="Kyrpides N.C."/>
        </authorList>
    </citation>
    <scope>NUCLEOTIDE SEQUENCE [LARGE SCALE GENOMIC DNA]</scope>
    <source>
        <strain evidence="7 8">CGMCC 1.10821</strain>
    </source>
</reference>
<evidence type="ECO:0000256" key="3">
    <source>
        <dbReference type="ARBA" id="ARBA00023024"/>
    </source>
</evidence>
<dbReference type="GO" id="GO:0008843">
    <property type="term" value="F:endochitinase activity"/>
    <property type="evidence" value="ECO:0007669"/>
    <property type="project" value="UniProtKB-EC"/>
</dbReference>
<dbReference type="SUPFAM" id="SSF54556">
    <property type="entry name" value="Chitinase insertion domain"/>
    <property type="match status" value="1"/>
</dbReference>
<dbReference type="SUPFAM" id="SSF51445">
    <property type="entry name" value="(Trans)glycosidases"/>
    <property type="match status" value="1"/>
</dbReference>
<dbReference type="InterPro" id="IPR017853">
    <property type="entry name" value="GH"/>
</dbReference>
<feature type="signal peptide" evidence="5">
    <location>
        <begin position="1"/>
        <end position="31"/>
    </location>
</feature>
<keyword evidence="4" id="KW-0119">Carbohydrate metabolism</keyword>
<dbReference type="InterPro" id="IPR001223">
    <property type="entry name" value="Glyco_hydro18_cat"/>
</dbReference>
<dbReference type="Pfam" id="PF00704">
    <property type="entry name" value="Glyco_hydro_18"/>
    <property type="match status" value="1"/>
</dbReference>
<evidence type="ECO:0000256" key="4">
    <source>
        <dbReference type="ARBA" id="ARBA00023326"/>
    </source>
</evidence>
<gene>
    <name evidence="7" type="ORF">IP90_00740</name>
</gene>
<evidence type="ECO:0000259" key="6">
    <source>
        <dbReference type="PROSITE" id="PS51910"/>
    </source>
</evidence>
<dbReference type="InterPro" id="IPR011583">
    <property type="entry name" value="Chitinase_II/V-like_cat"/>
</dbReference>
<dbReference type="Gene3D" id="3.20.20.80">
    <property type="entry name" value="Glycosidases"/>
    <property type="match status" value="1"/>
</dbReference>
<comment type="caution">
    <text evidence="7">The sequence shown here is derived from an EMBL/GenBank/DDBJ whole genome shotgun (WGS) entry which is preliminary data.</text>
</comment>
<dbReference type="GO" id="GO:0008061">
    <property type="term" value="F:chitin binding"/>
    <property type="evidence" value="ECO:0007669"/>
    <property type="project" value="InterPro"/>
</dbReference>
<dbReference type="GO" id="GO:0006032">
    <property type="term" value="P:chitin catabolic process"/>
    <property type="evidence" value="ECO:0007669"/>
    <property type="project" value="UniProtKB-KW"/>
</dbReference>
<organism evidence="7 8">
    <name type="scientific">Luteimonas cucumeris</name>
    <dbReference type="NCBI Taxonomy" id="985012"/>
    <lineage>
        <taxon>Bacteria</taxon>
        <taxon>Pseudomonadati</taxon>
        <taxon>Pseudomonadota</taxon>
        <taxon>Gammaproteobacteria</taxon>
        <taxon>Lysobacterales</taxon>
        <taxon>Lysobacteraceae</taxon>
        <taxon>Luteimonas</taxon>
    </lineage>
</organism>
<sequence>MRLPDMIRSRRRSAGALLGLLLLTASCIVAAHDAPRQPRIVGYATGWNAAQERNVDQLDMLIFSFAKVSDDRVVLDDDAAQRLQTLVALKERHPKLRIAIAIGGWGAGGFSEAASTEAGRRAFADTAAELLAMHRADGLDVDWEYPGFDDAGIKASPDDRENFTRLIEAVRASLDRVGAREGRSGDNRYTLSIAVADGRFVRDIDIAAVEPHLDWFNLMTYDFVNSMTPTTGHHAGLHAATQAPADARSADRAVRQFLGFGVPARKLLIGAAFYGREFGDVQPRHQGRYQSFGRYVGEHPWPKLKAEYVDKQGYVRHWDETAQAPWLWNAETRHFITYDDPQSLAAKAAFVKAQQLGGIMYWEQVHDTEGELLDALAKGLR</sequence>
<evidence type="ECO:0000313" key="8">
    <source>
        <dbReference type="Proteomes" id="UP000315167"/>
    </source>
</evidence>
<dbReference type="InterPro" id="IPR029070">
    <property type="entry name" value="Chitinase_insertion_sf"/>
</dbReference>
<protein>
    <recommendedName>
        <fullName evidence="2">chitinase</fullName>
        <ecNumber evidence="2">3.2.1.14</ecNumber>
    </recommendedName>
</protein>
<dbReference type="PROSITE" id="PS51257">
    <property type="entry name" value="PROKAR_LIPOPROTEIN"/>
    <property type="match status" value="1"/>
</dbReference>
<evidence type="ECO:0000256" key="5">
    <source>
        <dbReference type="SAM" id="SignalP"/>
    </source>
</evidence>